<dbReference type="OrthoDB" id="5105787at2759"/>
<dbReference type="Gene3D" id="1.10.10.10">
    <property type="entry name" value="Winged helix-like DNA-binding domain superfamily/Winged helix DNA-binding domain"/>
    <property type="match status" value="1"/>
</dbReference>
<organism evidence="3 4">
    <name type="scientific">Fusarium solani</name>
    <name type="common">Filamentous fungus</name>
    <dbReference type="NCBI Taxonomy" id="169388"/>
    <lineage>
        <taxon>Eukaryota</taxon>
        <taxon>Fungi</taxon>
        <taxon>Dikarya</taxon>
        <taxon>Ascomycota</taxon>
        <taxon>Pezizomycotina</taxon>
        <taxon>Sordariomycetes</taxon>
        <taxon>Hypocreomycetidae</taxon>
        <taxon>Hypocreales</taxon>
        <taxon>Nectriaceae</taxon>
        <taxon>Fusarium</taxon>
        <taxon>Fusarium solani species complex</taxon>
    </lineage>
</organism>
<proteinExistence type="predicted"/>
<evidence type="ECO:0000259" key="2">
    <source>
        <dbReference type="PROSITE" id="PS51057"/>
    </source>
</evidence>
<dbReference type="Proteomes" id="UP000736672">
    <property type="component" value="Unassembled WGS sequence"/>
</dbReference>
<dbReference type="InterPro" id="IPR001523">
    <property type="entry name" value="Paired_dom"/>
</dbReference>
<evidence type="ECO:0000256" key="1">
    <source>
        <dbReference type="ARBA" id="ARBA00022724"/>
    </source>
</evidence>
<evidence type="ECO:0000313" key="3">
    <source>
        <dbReference type="EMBL" id="KAH7248239.1"/>
    </source>
</evidence>
<keyword evidence="4" id="KW-1185">Reference proteome</keyword>
<gene>
    <name evidence="3" type="ORF">B0J15DRAFT_59967</name>
</gene>
<dbReference type="AlphaFoldDB" id="A0A9P9GZ62"/>
<feature type="domain" description="Paired" evidence="2">
    <location>
        <begin position="4"/>
        <end position="110"/>
    </location>
</feature>
<dbReference type="InterPro" id="IPR009057">
    <property type="entry name" value="Homeodomain-like_sf"/>
</dbReference>
<dbReference type="PROSITE" id="PS51057">
    <property type="entry name" value="PAIRED_2"/>
    <property type="match status" value="1"/>
</dbReference>
<protein>
    <recommendedName>
        <fullName evidence="2">Paired domain-containing protein</fullName>
    </recommendedName>
</protein>
<dbReference type="GO" id="GO:0006355">
    <property type="term" value="P:regulation of DNA-templated transcription"/>
    <property type="evidence" value="ECO:0007669"/>
    <property type="project" value="InterPro"/>
</dbReference>
<evidence type="ECO:0000313" key="4">
    <source>
        <dbReference type="Proteomes" id="UP000736672"/>
    </source>
</evidence>
<comment type="caution">
    <text evidence="3">The sequence shown here is derived from an EMBL/GenBank/DDBJ whole genome shotgun (WGS) entry which is preliminary data.</text>
</comment>
<sequence>MSENRSFGDIISGNRQKNHEFSPEAKAAMLAMLEAGLSQCAVARQFKTSHGAVAKVLKRFRETGSVKNKPRSGRPSVLNRAQKRYILCMIRRDRSISWDALVSEFDGEVS</sequence>
<name>A0A9P9GZ62_FUSSL</name>
<reference evidence="3" key="1">
    <citation type="journal article" date="2021" name="Nat. Commun.">
        <title>Genetic determinants of endophytism in the Arabidopsis root mycobiome.</title>
        <authorList>
            <person name="Mesny F."/>
            <person name="Miyauchi S."/>
            <person name="Thiergart T."/>
            <person name="Pickel B."/>
            <person name="Atanasova L."/>
            <person name="Karlsson M."/>
            <person name="Huettel B."/>
            <person name="Barry K.W."/>
            <person name="Haridas S."/>
            <person name="Chen C."/>
            <person name="Bauer D."/>
            <person name="Andreopoulos W."/>
            <person name="Pangilinan J."/>
            <person name="LaButti K."/>
            <person name="Riley R."/>
            <person name="Lipzen A."/>
            <person name="Clum A."/>
            <person name="Drula E."/>
            <person name="Henrissat B."/>
            <person name="Kohler A."/>
            <person name="Grigoriev I.V."/>
            <person name="Martin F.M."/>
            <person name="Hacquard S."/>
        </authorList>
    </citation>
    <scope>NUCLEOTIDE SEQUENCE</scope>
    <source>
        <strain evidence="3">FSSC 5 MPI-SDFR-AT-0091</strain>
    </source>
</reference>
<dbReference type="InterPro" id="IPR036388">
    <property type="entry name" value="WH-like_DNA-bd_sf"/>
</dbReference>
<dbReference type="Pfam" id="PF00292">
    <property type="entry name" value="PAX"/>
    <property type="match status" value="1"/>
</dbReference>
<dbReference type="EMBL" id="JAGTJS010000014">
    <property type="protein sequence ID" value="KAH7248239.1"/>
    <property type="molecule type" value="Genomic_DNA"/>
</dbReference>
<accession>A0A9P9GZ62</accession>
<dbReference type="SUPFAM" id="SSF46689">
    <property type="entry name" value="Homeodomain-like"/>
    <property type="match status" value="1"/>
</dbReference>
<dbReference type="GO" id="GO:0003677">
    <property type="term" value="F:DNA binding"/>
    <property type="evidence" value="ECO:0007669"/>
    <property type="project" value="InterPro"/>
</dbReference>
<keyword evidence="1" id="KW-0563">Paired box</keyword>